<proteinExistence type="predicted"/>
<evidence type="ECO:0000313" key="3">
    <source>
        <dbReference type="WBParaSite" id="GPLIN_000174900"/>
    </source>
</evidence>
<dbReference type="AlphaFoldDB" id="A0A183BMB4"/>
<evidence type="ECO:0000313" key="2">
    <source>
        <dbReference type="Proteomes" id="UP000050741"/>
    </source>
</evidence>
<organism evidence="2 3">
    <name type="scientific">Globodera pallida</name>
    <name type="common">Potato cyst nematode worm</name>
    <name type="synonym">Heterodera pallida</name>
    <dbReference type="NCBI Taxonomy" id="36090"/>
    <lineage>
        <taxon>Eukaryota</taxon>
        <taxon>Metazoa</taxon>
        <taxon>Ecdysozoa</taxon>
        <taxon>Nematoda</taxon>
        <taxon>Chromadorea</taxon>
        <taxon>Rhabditida</taxon>
        <taxon>Tylenchina</taxon>
        <taxon>Tylenchomorpha</taxon>
        <taxon>Tylenchoidea</taxon>
        <taxon>Heteroderidae</taxon>
        <taxon>Heteroderinae</taxon>
        <taxon>Globodera</taxon>
    </lineage>
</organism>
<name>A0A183BMB4_GLOPA</name>
<feature type="transmembrane region" description="Helical" evidence="1">
    <location>
        <begin position="556"/>
        <end position="574"/>
    </location>
</feature>
<keyword evidence="1" id="KW-0472">Membrane</keyword>
<keyword evidence="2" id="KW-1185">Reference proteome</keyword>
<reference evidence="3" key="3">
    <citation type="submission" date="2016-06" db="UniProtKB">
        <authorList>
            <consortium name="WormBaseParasite"/>
        </authorList>
    </citation>
    <scope>IDENTIFICATION</scope>
</reference>
<sequence>MVGFVYKRDLMVGLYKSLFFICLLGNVTAFFGALVELIKYGGDKAQIAACKLPIGCKCGYANCIEKPGKLADYCCMDGYEKKCCEKPKPPTTLAPVEFQTEDKCKNKFDDCNCTKFDPESDNRTVDDGHWGSCMEFEGWTGDACCGQGYTFKCCEKPPPELTCQEKSAECPCGWGNCIRKEGWKADGCCDVGYEFKCCQSSTTVAWTEKQMVDLIEAMDKKDECQSSAEICLCGFDAFARVDKRIAGMCCDGGTCLCCSTVFFTDPALKKIPKVMRDHSESAECKNRLPCGKTNSTPVECTNQFACHSYCVWNEGFSASDCCSENYTLRCWNQAPRPVVSFTPFRPLVALRPNVLTAPGKQQFVPANLIPKRCYRKRLVVPKAITWNAVQRCGFDAFARVDKRIAGMCCDGGTCLCCSTVFFTDPALKKIPKVMRDHSESAECKNRLPCGKTNSTPVECTNQFACHSYCVWNEGFSASDCCSENYTLRCWNQAPRPVKLIRHSAKCKNQPELRVSKDRQLSFNNIESYCALTAYWVPSVFEAALGLNSVIGPAVPSAFAFVLALLLMQIVHLMAQ</sequence>
<reference evidence="2" key="2">
    <citation type="submission" date="2014-05" db="EMBL/GenBank/DDBJ databases">
        <title>The genome and life-stage specific transcriptomes of Globodera pallida elucidate key aspects of plant parasitism by a cyst nematode.</title>
        <authorList>
            <person name="Cotton J.A."/>
            <person name="Lilley C.J."/>
            <person name="Jones L.M."/>
            <person name="Kikuchi T."/>
            <person name="Reid A.J."/>
            <person name="Thorpe P."/>
            <person name="Tsai I.J."/>
            <person name="Beasley H."/>
            <person name="Blok V."/>
            <person name="Cock P.J.A."/>
            <person name="Van den Akker S.E."/>
            <person name="Holroyd N."/>
            <person name="Hunt M."/>
            <person name="Mantelin S."/>
            <person name="Naghra H."/>
            <person name="Pain A."/>
            <person name="Palomares-Rius J.E."/>
            <person name="Zarowiecki M."/>
            <person name="Berriman M."/>
            <person name="Jones J.T."/>
            <person name="Urwin P.E."/>
        </authorList>
    </citation>
    <scope>NUCLEOTIDE SEQUENCE [LARGE SCALE GENOMIC DNA]</scope>
    <source>
        <strain evidence="2">Lindley</strain>
    </source>
</reference>
<reference evidence="2" key="1">
    <citation type="submission" date="2013-12" db="EMBL/GenBank/DDBJ databases">
        <authorList>
            <person name="Aslett M."/>
        </authorList>
    </citation>
    <scope>NUCLEOTIDE SEQUENCE [LARGE SCALE GENOMIC DNA]</scope>
    <source>
        <strain evidence="2">Lindley</strain>
    </source>
</reference>
<accession>A0A183BMB4</accession>
<feature type="transmembrane region" description="Helical" evidence="1">
    <location>
        <begin position="18"/>
        <end position="38"/>
    </location>
</feature>
<keyword evidence="1" id="KW-1133">Transmembrane helix</keyword>
<dbReference type="WBParaSite" id="GPLIN_000174900">
    <property type="protein sequence ID" value="GPLIN_000174900"/>
    <property type="gene ID" value="GPLIN_000174900"/>
</dbReference>
<evidence type="ECO:0000256" key="1">
    <source>
        <dbReference type="SAM" id="Phobius"/>
    </source>
</evidence>
<protein>
    <submittedName>
        <fullName evidence="3">SMB domain-containing protein</fullName>
    </submittedName>
</protein>
<dbReference type="Proteomes" id="UP000050741">
    <property type="component" value="Unassembled WGS sequence"/>
</dbReference>
<keyword evidence="1" id="KW-0812">Transmembrane</keyword>